<feature type="non-terminal residue" evidence="5">
    <location>
        <position position="1"/>
    </location>
</feature>
<protein>
    <submittedName>
        <fullName evidence="5">PA24F phospholipase</fullName>
    </submittedName>
</protein>
<name>A0ABS2XP21_POLSP</name>
<evidence type="ECO:0000256" key="2">
    <source>
        <dbReference type="ARBA" id="ARBA00023098"/>
    </source>
</evidence>
<evidence type="ECO:0000313" key="5">
    <source>
        <dbReference type="EMBL" id="MBN3276042.1"/>
    </source>
</evidence>
<evidence type="ECO:0000313" key="6">
    <source>
        <dbReference type="Proteomes" id="UP001166093"/>
    </source>
</evidence>
<dbReference type="InterPro" id="IPR002642">
    <property type="entry name" value="LysoPLipase_cat_dom"/>
</dbReference>
<comment type="caution">
    <text evidence="5">The sequence shown here is derived from an EMBL/GenBank/DDBJ whole genome shotgun (WGS) entry which is preliminary data.</text>
</comment>
<dbReference type="SMART" id="SM00022">
    <property type="entry name" value="PLAc"/>
    <property type="match status" value="1"/>
</dbReference>
<sequence>QVPVVAVLGSGGGTRAMTSLYGSLLGLQDLGMLDCVTYLSGVSGSTWCMSVLYENADWSRKSLSGPISKALSNTSSNKRAAFSSEQLRYYIAELHKKQTEGHNVSLTDLWGLINEFFLPARLSDQQKAVESGQNPLPIYAGIKVKTDHNINKFAEWSVVTSGVPHGSVLGPLLFLIYINDLDSDHLDTFPSKLTPLEPLLNLVDSGLAINSAFPLLLHPAREVDLLISFDWSWRSPFKVLKLTKRYCSEHCIPFPLIPLTEECYIFTDNSIPRESVEEKEWGDFVVKCWDSPYRTTNFTYTEQEHSRLVQLNQHNVLNNKEAPLQALRLALDKRARKLS</sequence>
<accession>A0ABS2XP21</accession>
<dbReference type="PANTHER" id="PTHR10728">
    <property type="entry name" value="CYTOSOLIC PHOSPHOLIPASE A2"/>
    <property type="match status" value="1"/>
</dbReference>
<evidence type="ECO:0000259" key="4">
    <source>
        <dbReference type="PROSITE" id="PS51210"/>
    </source>
</evidence>
<reference evidence="5" key="1">
    <citation type="journal article" date="2021" name="Cell">
        <title>Tracing the genetic footprints of vertebrate landing in non-teleost ray-finned fishes.</title>
        <authorList>
            <person name="Bi X."/>
            <person name="Wang K."/>
            <person name="Yang L."/>
            <person name="Pan H."/>
            <person name="Jiang H."/>
            <person name="Wei Q."/>
            <person name="Fang M."/>
            <person name="Yu H."/>
            <person name="Zhu C."/>
            <person name="Cai Y."/>
            <person name="He Y."/>
            <person name="Gan X."/>
            <person name="Zeng H."/>
            <person name="Yu D."/>
            <person name="Zhu Y."/>
            <person name="Jiang H."/>
            <person name="Qiu Q."/>
            <person name="Yang H."/>
            <person name="Zhang Y.E."/>
            <person name="Wang W."/>
            <person name="Zhu M."/>
            <person name="He S."/>
            <person name="Zhang G."/>
        </authorList>
    </citation>
    <scope>NUCLEOTIDE SEQUENCE</scope>
    <source>
        <strain evidence="5">Pddl_001</strain>
    </source>
</reference>
<organism evidence="5 6">
    <name type="scientific">Polyodon spathula</name>
    <name type="common">North American paddlefish</name>
    <name type="synonym">Squalus spathula</name>
    <dbReference type="NCBI Taxonomy" id="7913"/>
    <lineage>
        <taxon>Eukaryota</taxon>
        <taxon>Metazoa</taxon>
        <taxon>Chordata</taxon>
        <taxon>Craniata</taxon>
        <taxon>Vertebrata</taxon>
        <taxon>Euteleostomi</taxon>
        <taxon>Actinopterygii</taxon>
        <taxon>Chondrostei</taxon>
        <taxon>Acipenseriformes</taxon>
        <taxon>Polyodontidae</taxon>
        <taxon>Polyodon</taxon>
    </lineage>
</organism>
<proteinExistence type="predicted"/>
<feature type="domain" description="PLA2c" evidence="4">
    <location>
        <begin position="1"/>
        <end position="118"/>
    </location>
</feature>
<dbReference type="Proteomes" id="UP001166093">
    <property type="component" value="Unassembled WGS sequence"/>
</dbReference>
<dbReference type="PANTHER" id="PTHR10728:SF22">
    <property type="entry name" value="CYTOSOLIC PHOSPHOLIPASE A2 ZETA"/>
    <property type="match status" value="1"/>
</dbReference>
<dbReference type="EMBL" id="JAAWVQ010056478">
    <property type="protein sequence ID" value="MBN3276042.1"/>
    <property type="molecule type" value="Genomic_DNA"/>
</dbReference>
<dbReference type="Pfam" id="PF01735">
    <property type="entry name" value="PLA2_B"/>
    <property type="match status" value="1"/>
</dbReference>
<evidence type="ECO:0000256" key="1">
    <source>
        <dbReference type="ARBA" id="ARBA00022801"/>
    </source>
</evidence>
<keyword evidence="3" id="KW-0442">Lipid degradation</keyword>
<dbReference type="PROSITE" id="PS51210">
    <property type="entry name" value="PLA2C"/>
    <property type="match status" value="1"/>
</dbReference>
<keyword evidence="6" id="KW-1185">Reference proteome</keyword>
<evidence type="ECO:0000256" key="3">
    <source>
        <dbReference type="PROSITE-ProRule" id="PRU00555"/>
    </source>
</evidence>
<dbReference type="SUPFAM" id="SSF52151">
    <property type="entry name" value="FabD/lysophospholipase-like"/>
    <property type="match status" value="1"/>
</dbReference>
<dbReference type="Gene3D" id="3.40.1090.10">
    <property type="entry name" value="Cytosolic phospholipase A2 catalytic domain"/>
    <property type="match status" value="2"/>
</dbReference>
<gene>
    <name evidence="5" type="primary">Pla2g4f_1</name>
    <name evidence="5" type="ORF">GTO93_0003911</name>
</gene>
<keyword evidence="1 3" id="KW-0378">Hydrolase</keyword>
<feature type="non-terminal residue" evidence="5">
    <location>
        <position position="339"/>
    </location>
</feature>
<keyword evidence="2 3" id="KW-0443">Lipid metabolism</keyword>
<dbReference type="InterPro" id="IPR016035">
    <property type="entry name" value="Acyl_Trfase/lysoPLipase"/>
</dbReference>